<dbReference type="Pfam" id="PF05978">
    <property type="entry name" value="UNC-93"/>
    <property type="match status" value="1"/>
</dbReference>
<dbReference type="FunFam" id="1.20.1250.20:FF:000290">
    <property type="entry name" value="Unc-93 homolog A"/>
    <property type="match status" value="1"/>
</dbReference>
<evidence type="ECO:0000313" key="9">
    <source>
        <dbReference type="EMBL" id="CRK98846.1"/>
    </source>
</evidence>
<sequence>MLGGSSKDDKLEKRNQVDTASIREKVKLARSEKWRILKNIVTVSFAFMVQFTAFQGTANLQSSINAKDSLGTISLSAIYGALVVSCIFLPTLIIRKLTVKWALFFSMMCYAPYIAAQFHPRFYTLIPAGILVGLGAAPMWAAKATYLTQLGQVYAKLADQPVEAMIVRFFGFFFLAWQSAELWGNLISSLVLSSGHHGVTSGHFGNYSDESLELCGANFCVVDTSDNENLQRPPDWEIFEISAIYLTCIVVAVIIIALFMDPLSRYGERRRGSITAQQLSGVELLTATFKQLKKPNQQLLIPLTIFIGMQQAFIGADFTQAYVSCALGIHQIGYVMICFGVVNAFCSVIFGSLMKYVGRFAIIMFGTVVHMSIFTYLLIWRPHPDHFYNFFIISGLWGVGDAVWQTQINGLYGTLFRRNKEAAFSNYRLWESLGFVIAYAYSTALCARMKLYSVMIVLGFGAFCYILVEIRHLRKERRQRELEKKLDEEPKELPSRIDDETDDEHDELDEDIVVTKL</sequence>
<feature type="compositionally biased region" description="Basic and acidic residues" evidence="7">
    <location>
        <begin position="481"/>
        <end position="498"/>
    </location>
</feature>
<keyword evidence="4 8" id="KW-1133">Transmembrane helix</keyword>
<comment type="subcellular location">
    <subcellularLocation>
        <location evidence="1">Membrane</location>
        <topology evidence="1">Multi-pass membrane protein</topology>
    </subcellularLocation>
</comment>
<evidence type="ECO:0000256" key="3">
    <source>
        <dbReference type="ARBA" id="ARBA00022692"/>
    </source>
</evidence>
<evidence type="ECO:0000256" key="4">
    <source>
        <dbReference type="ARBA" id="ARBA00022989"/>
    </source>
</evidence>
<feature type="transmembrane region" description="Helical" evidence="8">
    <location>
        <begin position="299"/>
        <end position="319"/>
    </location>
</feature>
<dbReference type="Proteomes" id="UP000183832">
    <property type="component" value="Unassembled WGS sequence"/>
</dbReference>
<evidence type="ECO:0000256" key="5">
    <source>
        <dbReference type="ARBA" id="ARBA00023136"/>
    </source>
</evidence>
<keyword evidence="10" id="KW-1185">Reference proteome</keyword>
<dbReference type="GO" id="GO:0015459">
    <property type="term" value="F:potassium channel regulator activity"/>
    <property type="evidence" value="ECO:0007669"/>
    <property type="project" value="TreeGrafter"/>
</dbReference>
<feature type="transmembrane region" description="Helical" evidence="8">
    <location>
        <begin position="386"/>
        <end position="406"/>
    </location>
</feature>
<protein>
    <submittedName>
        <fullName evidence="9">CLUMA_CG011950, isoform A</fullName>
    </submittedName>
</protein>
<gene>
    <name evidence="9" type="primary">putative UNC93-like protein</name>
    <name evidence="9" type="ORF">CLUMA_CG011950</name>
</gene>
<feature type="transmembrane region" description="Helical" evidence="8">
    <location>
        <begin position="360"/>
        <end position="380"/>
    </location>
</feature>
<dbReference type="InterPro" id="IPR036259">
    <property type="entry name" value="MFS_trans_sf"/>
</dbReference>
<feature type="transmembrane region" description="Helical" evidence="8">
    <location>
        <begin position="427"/>
        <end position="445"/>
    </location>
</feature>
<evidence type="ECO:0000256" key="6">
    <source>
        <dbReference type="ARBA" id="ARBA00023180"/>
    </source>
</evidence>
<dbReference type="OrthoDB" id="78663at2759"/>
<dbReference type="GO" id="GO:0005886">
    <property type="term" value="C:plasma membrane"/>
    <property type="evidence" value="ECO:0007669"/>
    <property type="project" value="TreeGrafter"/>
</dbReference>
<evidence type="ECO:0000256" key="1">
    <source>
        <dbReference type="ARBA" id="ARBA00004141"/>
    </source>
</evidence>
<feature type="transmembrane region" description="Helical" evidence="8">
    <location>
        <begin position="73"/>
        <end position="94"/>
    </location>
</feature>
<proteinExistence type="inferred from homology"/>
<dbReference type="PANTHER" id="PTHR19444">
    <property type="entry name" value="UNC-93 RELATED"/>
    <property type="match status" value="1"/>
</dbReference>
<organism evidence="9 10">
    <name type="scientific">Clunio marinus</name>
    <dbReference type="NCBI Taxonomy" id="568069"/>
    <lineage>
        <taxon>Eukaryota</taxon>
        <taxon>Metazoa</taxon>
        <taxon>Ecdysozoa</taxon>
        <taxon>Arthropoda</taxon>
        <taxon>Hexapoda</taxon>
        <taxon>Insecta</taxon>
        <taxon>Pterygota</taxon>
        <taxon>Neoptera</taxon>
        <taxon>Endopterygota</taxon>
        <taxon>Diptera</taxon>
        <taxon>Nematocera</taxon>
        <taxon>Chironomoidea</taxon>
        <taxon>Chironomidae</taxon>
        <taxon>Clunio</taxon>
    </lineage>
</organism>
<feature type="transmembrane region" description="Helical" evidence="8">
    <location>
        <begin position="331"/>
        <end position="353"/>
    </location>
</feature>
<dbReference type="AlphaFoldDB" id="A0A1J1IIF3"/>
<keyword evidence="6" id="KW-0325">Glycoprotein</keyword>
<feature type="transmembrane region" description="Helical" evidence="8">
    <location>
        <begin position="122"/>
        <end position="141"/>
    </location>
</feature>
<evidence type="ECO:0000313" key="10">
    <source>
        <dbReference type="Proteomes" id="UP000183832"/>
    </source>
</evidence>
<dbReference type="SUPFAM" id="SSF103473">
    <property type="entry name" value="MFS general substrate transporter"/>
    <property type="match status" value="1"/>
</dbReference>
<dbReference type="GO" id="GO:0043266">
    <property type="term" value="P:regulation of potassium ion transport"/>
    <property type="evidence" value="ECO:0007669"/>
    <property type="project" value="TreeGrafter"/>
</dbReference>
<accession>A0A1J1IIF3</accession>
<dbReference type="GO" id="GO:0006937">
    <property type="term" value="P:regulation of muscle contraction"/>
    <property type="evidence" value="ECO:0007669"/>
    <property type="project" value="TreeGrafter"/>
</dbReference>
<feature type="transmembrane region" description="Helical" evidence="8">
    <location>
        <begin position="162"/>
        <end position="180"/>
    </location>
</feature>
<feature type="compositionally biased region" description="Acidic residues" evidence="7">
    <location>
        <begin position="499"/>
        <end position="517"/>
    </location>
</feature>
<feature type="transmembrane region" description="Helical" evidence="8">
    <location>
        <begin position="101"/>
        <end position="116"/>
    </location>
</feature>
<reference evidence="9 10" key="1">
    <citation type="submission" date="2015-04" db="EMBL/GenBank/DDBJ databases">
        <authorList>
            <person name="Syromyatnikov M.Y."/>
            <person name="Popov V.N."/>
        </authorList>
    </citation>
    <scope>NUCLEOTIDE SEQUENCE [LARGE SCALE GENOMIC DNA]</scope>
</reference>
<dbReference type="InterPro" id="IPR010291">
    <property type="entry name" value="Ion_channel_UNC-93"/>
</dbReference>
<feature type="transmembrane region" description="Helical" evidence="8">
    <location>
        <begin position="451"/>
        <end position="470"/>
    </location>
</feature>
<dbReference type="GO" id="GO:0055120">
    <property type="term" value="C:striated muscle dense body"/>
    <property type="evidence" value="ECO:0007669"/>
    <property type="project" value="TreeGrafter"/>
</dbReference>
<dbReference type="InterPro" id="IPR051951">
    <property type="entry name" value="UNC-93_regulatory"/>
</dbReference>
<dbReference type="Gene3D" id="1.20.1250.20">
    <property type="entry name" value="MFS general substrate transporter like domains"/>
    <property type="match status" value="1"/>
</dbReference>
<feature type="transmembrane region" description="Helical" evidence="8">
    <location>
        <begin position="36"/>
        <end position="53"/>
    </location>
</feature>
<keyword evidence="5 8" id="KW-0472">Membrane</keyword>
<name>A0A1J1IIF3_9DIPT</name>
<dbReference type="CDD" id="cd17406">
    <property type="entry name" value="MFS_unc93A_like"/>
    <property type="match status" value="1"/>
</dbReference>
<evidence type="ECO:0000256" key="8">
    <source>
        <dbReference type="SAM" id="Phobius"/>
    </source>
</evidence>
<dbReference type="EMBL" id="CVRI01000048">
    <property type="protein sequence ID" value="CRK98846.1"/>
    <property type="molecule type" value="Genomic_DNA"/>
</dbReference>
<dbReference type="STRING" id="568069.A0A1J1IIF3"/>
<evidence type="ECO:0000256" key="2">
    <source>
        <dbReference type="ARBA" id="ARBA00009172"/>
    </source>
</evidence>
<feature type="transmembrane region" description="Helical" evidence="8">
    <location>
        <begin position="238"/>
        <end position="260"/>
    </location>
</feature>
<keyword evidence="3 8" id="KW-0812">Transmembrane</keyword>
<feature type="region of interest" description="Disordered" evidence="7">
    <location>
        <begin position="481"/>
        <end position="517"/>
    </location>
</feature>
<comment type="similarity">
    <text evidence="2">Belongs to the unc-93 family.</text>
</comment>
<evidence type="ECO:0000256" key="7">
    <source>
        <dbReference type="SAM" id="MobiDB-lite"/>
    </source>
</evidence>
<dbReference type="PANTHER" id="PTHR19444:SF13">
    <property type="entry name" value="PROTEIN UNC-93 HOMOLOG A"/>
    <property type="match status" value="1"/>
</dbReference>